<evidence type="ECO:0000313" key="2">
    <source>
        <dbReference type="Proteomes" id="UP000604341"/>
    </source>
</evidence>
<keyword evidence="2" id="KW-1185">Reference proteome</keyword>
<dbReference type="Pfam" id="PF14081">
    <property type="entry name" value="DUF4262"/>
    <property type="match status" value="1"/>
</dbReference>
<dbReference type="EMBL" id="BMPE01000022">
    <property type="protein sequence ID" value="GGL16124.1"/>
    <property type="molecule type" value="Genomic_DNA"/>
</dbReference>
<gene>
    <name evidence="1" type="ORF">GCM10010844_38740</name>
</gene>
<name>A0ABQ2FQ65_9DEIO</name>
<comment type="caution">
    <text evidence="1">The sequence shown here is derived from an EMBL/GenBank/DDBJ whole genome shotgun (WGS) entry which is preliminary data.</text>
</comment>
<accession>A0ABQ2FQ65</accession>
<sequence length="163" mass="17878">MTSSLSAPETDFDSSVLHHIKQRGWSVLTIPEDAEGPGFAFTVGLWANCQHPELILIGQPTAAMQAGLSAASQAIHDRQQRYSAGYTTPDLLAGHLCQFIPVPPASYRDYLGYALRLYGNEEFPVLQCVWSDHQGRFPWQPGASDALREQQPTLGSVQQSTAH</sequence>
<organism evidence="1 2">
    <name type="scientific">Deinococcus radiotolerans</name>
    <dbReference type="NCBI Taxonomy" id="1309407"/>
    <lineage>
        <taxon>Bacteria</taxon>
        <taxon>Thermotogati</taxon>
        <taxon>Deinococcota</taxon>
        <taxon>Deinococci</taxon>
        <taxon>Deinococcales</taxon>
        <taxon>Deinococcaceae</taxon>
        <taxon>Deinococcus</taxon>
    </lineage>
</organism>
<proteinExistence type="predicted"/>
<protein>
    <recommendedName>
        <fullName evidence="3">DUF4262 domain-containing protein</fullName>
    </recommendedName>
</protein>
<dbReference type="Proteomes" id="UP000604341">
    <property type="component" value="Unassembled WGS sequence"/>
</dbReference>
<dbReference type="RefSeq" id="WP_189070631.1">
    <property type="nucleotide sequence ID" value="NZ_BMPE01000022.1"/>
</dbReference>
<reference evidence="2" key="1">
    <citation type="journal article" date="2019" name="Int. J. Syst. Evol. Microbiol.">
        <title>The Global Catalogue of Microorganisms (GCM) 10K type strain sequencing project: providing services to taxonomists for standard genome sequencing and annotation.</title>
        <authorList>
            <consortium name="The Broad Institute Genomics Platform"/>
            <consortium name="The Broad Institute Genome Sequencing Center for Infectious Disease"/>
            <person name="Wu L."/>
            <person name="Ma J."/>
        </authorList>
    </citation>
    <scope>NUCLEOTIDE SEQUENCE [LARGE SCALE GENOMIC DNA]</scope>
    <source>
        <strain evidence="2">JCM 19173</strain>
    </source>
</reference>
<evidence type="ECO:0008006" key="3">
    <source>
        <dbReference type="Google" id="ProtNLM"/>
    </source>
</evidence>
<dbReference type="InterPro" id="IPR025358">
    <property type="entry name" value="DUF4262"/>
</dbReference>
<evidence type="ECO:0000313" key="1">
    <source>
        <dbReference type="EMBL" id="GGL16124.1"/>
    </source>
</evidence>